<evidence type="ECO:0000259" key="2">
    <source>
        <dbReference type="Pfam" id="PF11738"/>
    </source>
</evidence>
<dbReference type="Gene3D" id="3.30.565.40">
    <property type="entry name" value="Fervidobacterium nodosum Rt17-B1 like"/>
    <property type="match status" value="1"/>
</dbReference>
<dbReference type="InterPro" id="IPR037126">
    <property type="entry name" value="PdaC/RsiV-like_sf"/>
</dbReference>
<dbReference type="AlphaFoldDB" id="A0A6L5Y1C7"/>
<dbReference type="Pfam" id="PF11738">
    <property type="entry name" value="DUF3298"/>
    <property type="match status" value="1"/>
</dbReference>
<protein>
    <submittedName>
        <fullName evidence="3">Anti-sigma-V factor rsiV</fullName>
    </submittedName>
</protein>
<keyword evidence="1" id="KW-0472">Membrane</keyword>
<dbReference type="Proteomes" id="UP000482209">
    <property type="component" value="Unassembled WGS sequence"/>
</dbReference>
<organism evidence="3 4">
    <name type="scientific">Velocimicrobium porci</name>
    <dbReference type="NCBI Taxonomy" id="2606634"/>
    <lineage>
        <taxon>Bacteria</taxon>
        <taxon>Bacillati</taxon>
        <taxon>Bacillota</taxon>
        <taxon>Clostridia</taxon>
        <taxon>Lachnospirales</taxon>
        <taxon>Lachnospiraceae</taxon>
        <taxon>Velocimicrobium</taxon>
    </lineage>
</organism>
<feature type="domain" description="DUF3298" evidence="2">
    <location>
        <begin position="210"/>
        <end position="286"/>
    </location>
</feature>
<reference evidence="3 4" key="1">
    <citation type="submission" date="2019-08" db="EMBL/GenBank/DDBJ databases">
        <title>In-depth cultivation of the pig gut microbiome towards novel bacterial diversity and tailored functional studies.</title>
        <authorList>
            <person name="Wylensek D."/>
            <person name="Hitch T.C.A."/>
            <person name="Clavel T."/>
        </authorList>
    </citation>
    <scope>NUCLEOTIDE SEQUENCE [LARGE SCALE GENOMIC DNA]</scope>
    <source>
        <strain evidence="3 4">WCA-693-APC-MOT-I</strain>
    </source>
</reference>
<keyword evidence="1" id="KW-0812">Transmembrane</keyword>
<proteinExistence type="predicted"/>
<keyword evidence="1" id="KW-1133">Transmembrane helix</keyword>
<name>A0A6L5Y1C7_9FIRM</name>
<gene>
    <name evidence="3" type="ORF">FYJ58_08610</name>
</gene>
<dbReference type="InterPro" id="IPR021729">
    <property type="entry name" value="DUF3298"/>
</dbReference>
<sequence>MKKFEEAKKIYDKIEIPEELSGVVKETIEQHKQKEVKIRVPYWRYSVLAAASVMLCFTITLNTNASFAKTVKDVPILKTIAKILTIRSYEEKDDDKTTTVNVPAIEDKREETSRKINDINKTIDEKIESYVKRASEDIKEYKKAFMETGGTEEEWKEKDIHVNVDYKVMSQTENYVSFVISGCEDWTSAYSVDYFYNINLNTGEDITLEELLGKDYIEKANQSIRSQMKERTEKNKELTYFTKEEGGFETISKDVKFYINKKGNPVIVFDKYEVAPGFMGQQEFEIK</sequence>
<comment type="caution">
    <text evidence="3">The sequence shown here is derived from an EMBL/GenBank/DDBJ whole genome shotgun (WGS) entry which is preliminary data.</text>
</comment>
<dbReference type="RefSeq" id="WP_154519338.1">
    <property type="nucleotide sequence ID" value="NZ_VUMT01000011.1"/>
</dbReference>
<keyword evidence="4" id="KW-1185">Reference proteome</keyword>
<accession>A0A6L5Y1C7</accession>
<dbReference type="EMBL" id="VUMT01000011">
    <property type="protein sequence ID" value="MSS63933.1"/>
    <property type="molecule type" value="Genomic_DNA"/>
</dbReference>
<evidence type="ECO:0000313" key="4">
    <source>
        <dbReference type="Proteomes" id="UP000482209"/>
    </source>
</evidence>
<feature type="transmembrane region" description="Helical" evidence="1">
    <location>
        <begin position="42"/>
        <end position="61"/>
    </location>
</feature>
<dbReference type="Gene3D" id="3.90.640.20">
    <property type="entry name" value="Heat-shock cognate protein, ATPase"/>
    <property type="match status" value="1"/>
</dbReference>
<evidence type="ECO:0000313" key="3">
    <source>
        <dbReference type="EMBL" id="MSS63933.1"/>
    </source>
</evidence>
<evidence type="ECO:0000256" key="1">
    <source>
        <dbReference type="SAM" id="Phobius"/>
    </source>
</evidence>